<keyword evidence="3" id="KW-1185">Reference proteome</keyword>
<feature type="compositionally biased region" description="Pro residues" evidence="1">
    <location>
        <begin position="170"/>
        <end position="179"/>
    </location>
</feature>
<protein>
    <submittedName>
        <fullName evidence="2">Uncharacterized protein</fullName>
    </submittedName>
</protein>
<evidence type="ECO:0000313" key="3">
    <source>
        <dbReference type="Proteomes" id="UP000823941"/>
    </source>
</evidence>
<dbReference type="Proteomes" id="UP000823941">
    <property type="component" value="Chromosome 5"/>
</dbReference>
<dbReference type="EMBL" id="JAHIBW010000005">
    <property type="protein sequence ID" value="KAG7311097.1"/>
    <property type="molecule type" value="Genomic_DNA"/>
</dbReference>
<name>A0ABQ7R1D4_PLUXY</name>
<evidence type="ECO:0000313" key="2">
    <source>
        <dbReference type="EMBL" id="KAG7311097.1"/>
    </source>
</evidence>
<proteinExistence type="predicted"/>
<organism evidence="2 3">
    <name type="scientific">Plutella xylostella</name>
    <name type="common">Diamondback moth</name>
    <name type="synonym">Plutella maculipennis</name>
    <dbReference type="NCBI Taxonomy" id="51655"/>
    <lineage>
        <taxon>Eukaryota</taxon>
        <taxon>Metazoa</taxon>
        <taxon>Ecdysozoa</taxon>
        <taxon>Arthropoda</taxon>
        <taxon>Hexapoda</taxon>
        <taxon>Insecta</taxon>
        <taxon>Pterygota</taxon>
        <taxon>Neoptera</taxon>
        <taxon>Endopterygota</taxon>
        <taxon>Lepidoptera</taxon>
        <taxon>Glossata</taxon>
        <taxon>Ditrysia</taxon>
        <taxon>Yponomeutoidea</taxon>
        <taxon>Plutellidae</taxon>
        <taxon>Plutella</taxon>
    </lineage>
</organism>
<sequence>MLPENPLPVILVSACNLDAAVSIMSELVDDKEIVEESTGGESRVWRLVNKYYTARARVLAQADAAPAPDPALLEAHVVYLTEEECTDSAVGVLEARMEAADGMGEVQLVLAQCAAAGEALAAAAAARGYELVPLRELPDPEEPFPDVCGVQRARAALHAHTWRGLRRAGPAPPARPAPPADDEEAAVERAELFAAALGALGAARDLPPAQRRARAGDLLDTFCRALGLDTHDL</sequence>
<evidence type="ECO:0000256" key="1">
    <source>
        <dbReference type="SAM" id="MobiDB-lite"/>
    </source>
</evidence>
<reference evidence="2 3" key="1">
    <citation type="submission" date="2021-06" db="EMBL/GenBank/DDBJ databases">
        <title>A haploid diamondback moth (Plutella xylostella L.) genome assembly resolves 31 chromosomes and identifies a diamide resistance mutation.</title>
        <authorList>
            <person name="Ward C.M."/>
            <person name="Perry K.D."/>
            <person name="Baker G."/>
            <person name="Powis K."/>
            <person name="Heckel D.G."/>
            <person name="Baxter S.W."/>
        </authorList>
    </citation>
    <scope>NUCLEOTIDE SEQUENCE [LARGE SCALE GENOMIC DNA]</scope>
    <source>
        <strain evidence="2 3">LV</strain>
        <tissue evidence="2">Single pupa</tissue>
    </source>
</reference>
<feature type="region of interest" description="Disordered" evidence="1">
    <location>
        <begin position="165"/>
        <end position="185"/>
    </location>
</feature>
<comment type="caution">
    <text evidence="2">The sequence shown here is derived from an EMBL/GenBank/DDBJ whole genome shotgun (WGS) entry which is preliminary data.</text>
</comment>
<gene>
    <name evidence="2" type="ORF">JYU34_003963</name>
</gene>
<accession>A0ABQ7R1D4</accession>